<dbReference type="AlphaFoldDB" id="A0A3A1Y2C2"/>
<organism evidence="1 2">
    <name type="scientific">Psittacicella gerlachiana</name>
    <dbReference type="NCBI Taxonomy" id="2028574"/>
    <lineage>
        <taxon>Bacteria</taxon>
        <taxon>Pseudomonadati</taxon>
        <taxon>Pseudomonadota</taxon>
        <taxon>Gammaproteobacteria</taxon>
        <taxon>Pasteurellales</taxon>
        <taxon>Psittacicellaceae</taxon>
        <taxon>Psittacicella</taxon>
    </lineage>
</organism>
<reference evidence="1 2" key="1">
    <citation type="submission" date="2017-08" db="EMBL/GenBank/DDBJ databases">
        <title>Reclassification of Bisgaard taxon 37 and 44.</title>
        <authorList>
            <person name="Christensen H."/>
        </authorList>
    </citation>
    <scope>NUCLEOTIDE SEQUENCE [LARGE SCALE GENOMIC DNA]</scope>
    <source>
        <strain evidence="1 2">EEAB3T1</strain>
    </source>
</reference>
<gene>
    <name evidence="1" type="ORF">CKF59_07015</name>
</gene>
<proteinExistence type="predicted"/>
<comment type="caution">
    <text evidence="1">The sequence shown here is derived from an EMBL/GenBank/DDBJ whole genome shotgun (WGS) entry which is preliminary data.</text>
</comment>
<protein>
    <recommendedName>
        <fullName evidence="3">Peptidase S24/S26A/S26B/S26C domain-containing protein</fullName>
    </recommendedName>
</protein>
<sequence length="139" mass="15374">MSKTDTPKTNNILVDDTGQAIDLTNYAGFKPLVDFKTYKKTRTLLLEVIDNQLEPITKAGDVLLLDNINHFAGDGVYALDLSAEGKVIETQILAQVKEVKRDLVTLYELTKPGTNYPSRVFMTSQIRFLGKAIGVIVGK</sequence>
<dbReference type="EMBL" id="NRJF01000233">
    <property type="protein sequence ID" value="RIY32383.1"/>
    <property type="molecule type" value="Genomic_DNA"/>
</dbReference>
<dbReference type="Proteomes" id="UP000265964">
    <property type="component" value="Unassembled WGS sequence"/>
</dbReference>
<accession>A0A3A1Y2C2</accession>
<name>A0A3A1Y2C2_9GAMM</name>
<evidence type="ECO:0008006" key="3">
    <source>
        <dbReference type="Google" id="ProtNLM"/>
    </source>
</evidence>
<keyword evidence="2" id="KW-1185">Reference proteome</keyword>
<dbReference type="RefSeq" id="WP_119535229.1">
    <property type="nucleotide sequence ID" value="NZ_NRJF01000233.1"/>
</dbReference>
<dbReference type="OrthoDB" id="5679021at2"/>
<evidence type="ECO:0000313" key="1">
    <source>
        <dbReference type="EMBL" id="RIY32383.1"/>
    </source>
</evidence>
<evidence type="ECO:0000313" key="2">
    <source>
        <dbReference type="Proteomes" id="UP000265964"/>
    </source>
</evidence>